<dbReference type="Gene3D" id="3.40.630.10">
    <property type="entry name" value="Zn peptidases"/>
    <property type="match status" value="1"/>
</dbReference>
<dbReference type="EMBL" id="ASPP01009896">
    <property type="protein sequence ID" value="ETO23492.1"/>
    <property type="molecule type" value="Genomic_DNA"/>
</dbReference>
<dbReference type="OrthoDB" id="270449at2759"/>
<organism evidence="1 2">
    <name type="scientific">Reticulomyxa filosa</name>
    <dbReference type="NCBI Taxonomy" id="46433"/>
    <lineage>
        <taxon>Eukaryota</taxon>
        <taxon>Sar</taxon>
        <taxon>Rhizaria</taxon>
        <taxon>Retaria</taxon>
        <taxon>Foraminifera</taxon>
        <taxon>Monothalamids</taxon>
        <taxon>Reticulomyxidae</taxon>
        <taxon>Reticulomyxa</taxon>
    </lineage>
</organism>
<comment type="caution">
    <text evidence="1">The sequence shown here is derived from an EMBL/GenBank/DDBJ whole genome shotgun (WGS) entry which is preliminary data.</text>
</comment>
<dbReference type="Pfam" id="PF10994">
    <property type="entry name" value="DUF2817"/>
    <property type="match status" value="1"/>
</dbReference>
<evidence type="ECO:0000313" key="2">
    <source>
        <dbReference type="Proteomes" id="UP000023152"/>
    </source>
</evidence>
<evidence type="ECO:0000313" key="1">
    <source>
        <dbReference type="EMBL" id="ETO23492.1"/>
    </source>
</evidence>
<reference evidence="1 2" key="1">
    <citation type="journal article" date="2013" name="Curr. Biol.">
        <title>The Genome of the Foraminiferan Reticulomyxa filosa.</title>
        <authorList>
            <person name="Glockner G."/>
            <person name="Hulsmann N."/>
            <person name="Schleicher M."/>
            <person name="Noegel A.A."/>
            <person name="Eichinger L."/>
            <person name="Gallinger C."/>
            <person name="Pawlowski J."/>
            <person name="Sierra R."/>
            <person name="Euteneuer U."/>
            <person name="Pillet L."/>
            <person name="Moustafa A."/>
            <person name="Platzer M."/>
            <person name="Groth M."/>
            <person name="Szafranski K."/>
            <person name="Schliwa M."/>
        </authorList>
    </citation>
    <scope>NUCLEOTIDE SEQUENCE [LARGE SCALE GENOMIC DNA]</scope>
</reference>
<keyword evidence="2" id="KW-1185">Reference proteome</keyword>
<dbReference type="AlphaFoldDB" id="X6NDS3"/>
<dbReference type="Proteomes" id="UP000023152">
    <property type="component" value="Unassembled WGS sequence"/>
</dbReference>
<proteinExistence type="predicted"/>
<dbReference type="InterPro" id="IPR021259">
    <property type="entry name" value="DUF2817"/>
</dbReference>
<gene>
    <name evidence="1" type="ORF">RFI_13690</name>
</gene>
<name>X6NDS3_RETFI</name>
<accession>X6NDS3</accession>
<dbReference type="SUPFAM" id="SSF53187">
    <property type="entry name" value="Zn-dependent exopeptidases"/>
    <property type="match status" value="1"/>
</dbReference>
<protein>
    <submittedName>
        <fullName evidence="1">Uncharacterized protein</fullName>
    </submittedName>
</protein>
<sequence>MEGNVPSVLEIVFDYMKKWQKKVIEKSGSQTLTSCLFIYAANANSIAGILSVSLLYWCYWRYQPQQVSLRDGIVNKEFDDKLPDSLKVPNKSSREEMSKRIDDCFSWSYLEAKTKFLELCKKIEGARTHTLWVDKAANQSIDLAYIAGSPDSSHLIIHISGTNGVEGYAGAAIQLDLLIDIARRYEDKEKERTEMKRPHLLFVHALNPYGMQQLRCWTQFNVDLNRNCFFNETDFKRMKLQEHEKIGDVMTASDYSNDIEYEVTPPLPGCLVCHVVVFCFLSFSFSILIKSKEVMWNDDIWFDIQARFYWWNYGPNGMDRVLSGQYHNGRKMFYGGFKLAKNLELLGDFLVNNFKTVFGVSILSDIFKHTGNKKHNNKLSVIDIHTGFGQCSIDTLFTSKKSHKDVLLRLFSEYAQVPIFMQTFGTVEWFDIVKALRNENMAHQYVQKMKSNELKILEYRQSKVRDVLYLKDNWSWKWNVLMGGRHTFQRVYTRG</sequence>